<feature type="transmembrane region" description="Helical" evidence="1">
    <location>
        <begin position="213"/>
        <end position="230"/>
    </location>
</feature>
<dbReference type="Proteomes" id="UP000278149">
    <property type="component" value="Unassembled WGS sequence"/>
</dbReference>
<organism evidence="2 3">
    <name type="scientific">Candidatus Korarchaeum cryptofilum</name>
    <dbReference type="NCBI Taxonomy" id="498846"/>
    <lineage>
        <taxon>Archaea</taxon>
        <taxon>Thermoproteota</taxon>
        <taxon>Candidatus Korarchaeia</taxon>
        <taxon>Candidatus Korarchaeales</taxon>
        <taxon>Candidatus Korarchaeaceae</taxon>
        <taxon>Candidatus Korarchaeum</taxon>
    </lineage>
</organism>
<comment type="caution">
    <text evidence="2">The sequence shown here is derived from an EMBL/GenBank/DDBJ whole genome shotgun (WGS) entry which is preliminary data.</text>
</comment>
<proteinExistence type="predicted"/>
<dbReference type="RefSeq" id="WP_125741138.1">
    <property type="nucleotide sequence ID" value="NZ_RCOR01000018.1"/>
</dbReference>
<keyword evidence="1" id="KW-1133">Transmembrane helix</keyword>
<reference evidence="2 3" key="1">
    <citation type="submission" date="2018-10" db="EMBL/GenBank/DDBJ databases">
        <title>Co-occurring genomic capacity for anaerobic methane metabolism and dissimilatory sulfite reduction discovered in the Korarchaeota.</title>
        <authorList>
            <person name="Mckay L.J."/>
            <person name="Dlakic M."/>
            <person name="Fields M.W."/>
            <person name="Delmont T.O."/>
            <person name="Eren A.M."/>
            <person name="Jay Z.J."/>
            <person name="Klingelsmith K.B."/>
            <person name="Rusch D.B."/>
            <person name="Inskeep W.P."/>
        </authorList>
    </citation>
    <scope>NUCLEOTIDE SEQUENCE [LARGE SCALE GENOMIC DNA]</scope>
    <source>
        <strain evidence="2 3">WS</strain>
    </source>
</reference>
<evidence type="ECO:0008006" key="4">
    <source>
        <dbReference type="Google" id="ProtNLM"/>
    </source>
</evidence>
<keyword evidence="1" id="KW-0812">Transmembrane</keyword>
<keyword evidence="1" id="KW-0472">Membrane</keyword>
<protein>
    <recommendedName>
        <fullName evidence="4">Phosphatidate cytidylyltransferase</fullName>
    </recommendedName>
</protein>
<feature type="transmembrane region" description="Helical" evidence="1">
    <location>
        <begin position="31"/>
        <end position="49"/>
    </location>
</feature>
<feature type="transmembrane region" description="Helical" evidence="1">
    <location>
        <begin position="61"/>
        <end position="81"/>
    </location>
</feature>
<evidence type="ECO:0000256" key="1">
    <source>
        <dbReference type="SAM" id="Phobius"/>
    </source>
</evidence>
<name>A0A3R9QSH9_9CREN</name>
<gene>
    <name evidence="2" type="ORF">D9Q81_02840</name>
</gene>
<dbReference type="EMBL" id="RCOR01000018">
    <property type="protein sequence ID" value="RSN69557.1"/>
    <property type="molecule type" value="Genomic_DNA"/>
</dbReference>
<evidence type="ECO:0000313" key="3">
    <source>
        <dbReference type="Proteomes" id="UP000278149"/>
    </source>
</evidence>
<accession>A0A3R9QSH9</accession>
<evidence type="ECO:0000313" key="2">
    <source>
        <dbReference type="EMBL" id="RSN69557.1"/>
    </source>
</evidence>
<feature type="transmembrane region" description="Helical" evidence="1">
    <location>
        <begin position="118"/>
        <end position="137"/>
    </location>
</feature>
<feature type="transmembrane region" description="Helical" evidence="1">
    <location>
        <begin position="5"/>
        <end position="25"/>
    </location>
</feature>
<feature type="transmembrane region" description="Helical" evidence="1">
    <location>
        <begin position="87"/>
        <end position="106"/>
    </location>
</feature>
<dbReference type="AlphaFoldDB" id="A0A3R9QSH9"/>
<sequence>MREKVISLIILTSIAIISLYTYLYFRPGPNEFLWLVILVAWILLVIFFIAKRVERWQNFYVARKIIHILTGGVAAFLAPYIFNSPAIPLIGGLGMFALTFIPRLEGKKFDWFQVEGNWGEVWFCLTWTLVVCGFWYLDPNAGIASALFMAVGDGVTGIVRNKVYGRWSKGLSGSLAMLLVSLPIGWYYKGLPGIIASLIATAIEKMKGVDDNITVPLISALVMFLLPQGIG</sequence>